<evidence type="ECO:0000313" key="7">
    <source>
        <dbReference type="EMBL" id="CAF3730104.1"/>
    </source>
</evidence>
<dbReference type="PANTHER" id="PTHR12411">
    <property type="entry name" value="CYSTEINE PROTEASE FAMILY C1-RELATED"/>
    <property type="match status" value="1"/>
</dbReference>
<dbReference type="Proteomes" id="UP000663868">
    <property type="component" value="Unassembled WGS sequence"/>
</dbReference>
<dbReference type="Proteomes" id="UP000663860">
    <property type="component" value="Unassembled WGS sequence"/>
</dbReference>
<dbReference type="InterPro" id="IPR000668">
    <property type="entry name" value="Peptidase_C1A_C"/>
</dbReference>
<dbReference type="AlphaFoldDB" id="A0A815MD42"/>
<dbReference type="Gene3D" id="3.90.70.10">
    <property type="entry name" value="Cysteine proteinases"/>
    <property type="match status" value="1"/>
</dbReference>
<evidence type="ECO:0000259" key="4">
    <source>
        <dbReference type="SMART" id="SM00645"/>
    </source>
</evidence>
<dbReference type="SMART" id="SM00645">
    <property type="entry name" value="Pept_C1"/>
    <property type="match status" value="1"/>
</dbReference>
<reference evidence="6" key="1">
    <citation type="submission" date="2021-02" db="EMBL/GenBank/DDBJ databases">
        <authorList>
            <person name="Nowell W R."/>
        </authorList>
    </citation>
    <scope>NUCLEOTIDE SEQUENCE</scope>
</reference>
<dbReference type="GO" id="GO:0008234">
    <property type="term" value="F:cysteine-type peptidase activity"/>
    <property type="evidence" value="ECO:0007669"/>
    <property type="project" value="InterPro"/>
</dbReference>
<dbReference type="Pfam" id="PF08246">
    <property type="entry name" value="Inhibitor_I29"/>
    <property type="match status" value="1"/>
</dbReference>
<feature type="domain" description="Cathepsin propeptide inhibitor" evidence="5">
    <location>
        <begin position="28"/>
        <end position="86"/>
    </location>
</feature>
<dbReference type="SUPFAM" id="SSF54001">
    <property type="entry name" value="Cysteine proteinases"/>
    <property type="match status" value="1"/>
</dbReference>
<evidence type="ECO:0000313" key="8">
    <source>
        <dbReference type="Proteomes" id="UP000663860"/>
    </source>
</evidence>
<evidence type="ECO:0000259" key="5">
    <source>
        <dbReference type="SMART" id="SM00848"/>
    </source>
</evidence>
<feature type="transmembrane region" description="Helical" evidence="3">
    <location>
        <begin position="347"/>
        <end position="370"/>
    </location>
</feature>
<evidence type="ECO:0000256" key="3">
    <source>
        <dbReference type="SAM" id="Phobius"/>
    </source>
</evidence>
<dbReference type="Pfam" id="PF00112">
    <property type="entry name" value="Peptidase_C1"/>
    <property type="match status" value="1"/>
</dbReference>
<keyword evidence="3" id="KW-0812">Transmembrane</keyword>
<keyword evidence="3" id="KW-1133">Transmembrane helix</keyword>
<feature type="transmembrane region" description="Helical" evidence="3">
    <location>
        <begin position="6"/>
        <end position="24"/>
    </location>
</feature>
<feature type="region of interest" description="Disordered" evidence="2">
    <location>
        <begin position="317"/>
        <end position="336"/>
    </location>
</feature>
<sequence length="372" mass="42039">MLNTRFIFKSIFFVVLFGIIVAGLSNEWNEFKQKYNKQYKTIDEELERKQIFIENFNEIHSFQQNNPHATYTLAINHLSDRRIQELVSARRNKLKSYTSSFKSSREVKNLPESLDWRDKGVITEVYHGEVGVIVTSVVSTELVESLHAIKTGELIEGSIPQVYDCCAQPADAFDCIKNMSGICRKEDYPEALGRCQRDICKPFASFDTIKRMAKPDENEMLEWIQESTLWAEMSFAGKGFNTYTGGIYDEPSCSNHSIDDVVQIIGYGSEEGKPYWLCKLHWGTGWGEKGYFRIARGKNMCKIADVIIQVANTEPSSTTQVSTSTTTQSSTSTATQSSMSTSSATQLYTISSIHLMVIFVMVIVAQTILICN</sequence>
<evidence type="ECO:0000256" key="2">
    <source>
        <dbReference type="SAM" id="MobiDB-lite"/>
    </source>
</evidence>
<dbReference type="EMBL" id="CAJNOE010001429">
    <property type="protein sequence ID" value="CAF1422591.1"/>
    <property type="molecule type" value="Genomic_DNA"/>
</dbReference>
<keyword evidence="3" id="KW-0472">Membrane</keyword>
<dbReference type="EMBL" id="CAJOBB010000683">
    <property type="protein sequence ID" value="CAF3730104.1"/>
    <property type="molecule type" value="Genomic_DNA"/>
</dbReference>
<name>A0A815MD42_9BILA</name>
<comment type="caution">
    <text evidence="6">The sequence shown here is derived from an EMBL/GenBank/DDBJ whole genome shotgun (WGS) entry which is preliminary data.</text>
</comment>
<dbReference type="InterPro" id="IPR039417">
    <property type="entry name" value="Peptidase_C1A_papain-like"/>
</dbReference>
<dbReference type="GO" id="GO:0006508">
    <property type="term" value="P:proteolysis"/>
    <property type="evidence" value="ECO:0007669"/>
    <property type="project" value="InterPro"/>
</dbReference>
<gene>
    <name evidence="6" type="ORF">IZO911_LOCUS40768</name>
    <name evidence="7" type="ORF">KXQ929_LOCUS12995</name>
</gene>
<dbReference type="CDD" id="cd02248">
    <property type="entry name" value="Peptidase_C1A"/>
    <property type="match status" value="1"/>
</dbReference>
<feature type="domain" description="Peptidase C1A papain C-terminal" evidence="4">
    <location>
        <begin position="110"/>
        <end position="311"/>
    </location>
</feature>
<protein>
    <submittedName>
        <fullName evidence="6">Uncharacterized protein</fullName>
    </submittedName>
</protein>
<dbReference type="InterPro" id="IPR038765">
    <property type="entry name" value="Papain-like_cys_pep_sf"/>
</dbReference>
<comment type="similarity">
    <text evidence="1">Belongs to the peptidase C1 family.</text>
</comment>
<evidence type="ECO:0000256" key="1">
    <source>
        <dbReference type="ARBA" id="ARBA00008455"/>
    </source>
</evidence>
<proteinExistence type="inferred from homology"/>
<dbReference type="InterPro" id="IPR013201">
    <property type="entry name" value="Prot_inhib_I29"/>
</dbReference>
<accession>A0A815MD42</accession>
<evidence type="ECO:0000313" key="6">
    <source>
        <dbReference type="EMBL" id="CAF1422591.1"/>
    </source>
</evidence>
<dbReference type="InterPro" id="IPR013128">
    <property type="entry name" value="Peptidase_C1A"/>
</dbReference>
<dbReference type="SMART" id="SM00848">
    <property type="entry name" value="Inhibitor_I29"/>
    <property type="match status" value="1"/>
</dbReference>
<organism evidence="6 8">
    <name type="scientific">Adineta steineri</name>
    <dbReference type="NCBI Taxonomy" id="433720"/>
    <lineage>
        <taxon>Eukaryota</taxon>
        <taxon>Metazoa</taxon>
        <taxon>Spiralia</taxon>
        <taxon>Gnathifera</taxon>
        <taxon>Rotifera</taxon>
        <taxon>Eurotatoria</taxon>
        <taxon>Bdelloidea</taxon>
        <taxon>Adinetida</taxon>
        <taxon>Adinetidae</taxon>
        <taxon>Adineta</taxon>
    </lineage>
</organism>